<evidence type="ECO:0000256" key="3">
    <source>
        <dbReference type="ARBA" id="ARBA00022989"/>
    </source>
</evidence>
<feature type="transmembrane region" description="Helical" evidence="5">
    <location>
        <begin position="38"/>
        <end position="59"/>
    </location>
</feature>
<dbReference type="InterPro" id="IPR019408">
    <property type="entry name" value="7TM_GPCR_serpentine_rcpt_Srab"/>
</dbReference>
<keyword evidence="2 5" id="KW-0812">Transmembrane</keyword>
<reference evidence="6" key="1">
    <citation type="journal article" date="2013" name="Genetics">
        <title>The draft genome and transcriptome of Panagrellus redivivus are shaped by the harsh demands of a free-living lifestyle.</title>
        <authorList>
            <person name="Srinivasan J."/>
            <person name="Dillman A.R."/>
            <person name="Macchietto M.G."/>
            <person name="Heikkinen L."/>
            <person name="Lakso M."/>
            <person name="Fracchia K.M."/>
            <person name="Antoshechkin I."/>
            <person name="Mortazavi A."/>
            <person name="Wong G."/>
            <person name="Sternberg P.W."/>
        </authorList>
    </citation>
    <scope>NUCLEOTIDE SEQUENCE [LARGE SCALE GENOMIC DNA]</scope>
    <source>
        <strain evidence="6">MT8872</strain>
    </source>
</reference>
<name>A0A7E4VUX3_PANRE</name>
<accession>A0A7E4VUX3</accession>
<dbReference type="WBParaSite" id="Pan_g3055.t1">
    <property type="protein sequence ID" value="Pan_g3055.t1"/>
    <property type="gene ID" value="Pan_g3055"/>
</dbReference>
<keyword evidence="6" id="KW-1185">Reference proteome</keyword>
<comment type="subcellular location">
    <subcellularLocation>
        <location evidence="1">Membrane</location>
        <topology evidence="1">Multi-pass membrane protein</topology>
    </subcellularLocation>
</comment>
<dbReference type="AlphaFoldDB" id="A0A7E4VUX3"/>
<proteinExistence type="predicted"/>
<feature type="transmembrane region" description="Helical" evidence="5">
    <location>
        <begin position="7"/>
        <end position="26"/>
    </location>
</feature>
<keyword evidence="4 5" id="KW-0472">Membrane</keyword>
<dbReference type="Proteomes" id="UP000492821">
    <property type="component" value="Unassembled WGS sequence"/>
</dbReference>
<evidence type="ECO:0000313" key="7">
    <source>
        <dbReference type="WBParaSite" id="Pan_g3055.t1"/>
    </source>
</evidence>
<evidence type="ECO:0000256" key="2">
    <source>
        <dbReference type="ARBA" id="ARBA00022692"/>
    </source>
</evidence>
<reference evidence="7" key="2">
    <citation type="submission" date="2020-10" db="UniProtKB">
        <authorList>
            <consortium name="WormBaseParasite"/>
        </authorList>
    </citation>
    <scope>IDENTIFICATION</scope>
</reference>
<feature type="transmembrane region" description="Helical" evidence="5">
    <location>
        <begin position="198"/>
        <end position="215"/>
    </location>
</feature>
<evidence type="ECO:0000313" key="6">
    <source>
        <dbReference type="Proteomes" id="UP000492821"/>
    </source>
</evidence>
<evidence type="ECO:0000256" key="4">
    <source>
        <dbReference type="ARBA" id="ARBA00023136"/>
    </source>
</evidence>
<evidence type="ECO:0000256" key="1">
    <source>
        <dbReference type="ARBA" id="ARBA00004141"/>
    </source>
</evidence>
<organism evidence="6 7">
    <name type="scientific">Panagrellus redivivus</name>
    <name type="common">Microworm</name>
    <dbReference type="NCBI Taxonomy" id="6233"/>
    <lineage>
        <taxon>Eukaryota</taxon>
        <taxon>Metazoa</taxon>
        <taxon>Ecdysozoa</taxon>
        <taxon>Nematoda</taxon>
        <taxon>Chromadorea</taxon>
        <taxon>Rhabditida</taxon>
        <taxon>Tylenchina</taxon>
        <taxon>Panagrolaimomorpha</taxon>
        <taxon>Panagrolaimoidea</taxon>
        <taxon>Panagrolaimidae</taxon>
        <taxon>Panagrellus</taxon>
    </lineage>
</organism>
<dbReference type="Pfam" id="PF10292">
    <property type="entry name" value="7TM_GPCR_Srab"/>
    <property type="match status" value="1"/>
</dbReference>
<sequence length="250" mass="29066">MSVINIYFVVILTAVMRTVLLIHILLEEKLLSVQAYNFVYVTFRISLTGLWYMQIPIVIERVCATVFYRTYPYWKCYPTVFCILVMWILNIIGMIGVIRIPQTLTLILLAVGNIASVVIYTALVKINISRYKNGQAIQNLQERHQLFENMKSLYPIVWTVAIEMLYNIKSVIVVGIFITVIAPSNDVKLHMIEDGISNILREILLLTYCIPFLVFNERRQKARFLSQVTTENRNESALYFQQLQKQWSAV</sequence>
<evidence type="ECO:0000256" key="5">
    <source>
        <dbReference type="SAM" id="Phobius"/>
    </source>
</evidence>
<keyword evidence="3 5" id="KW-1133">Transmembrane helix</keyword>
<feature type="transmembrane region" description="Helical" evidence="5">
    <location>
        <begin position="80"/>
        <end position="98"/>
    </location>
</feature>
<feature type="transmembrane region" description="Helical" evidence="5">
    <location>
        <begin position="153"/>
        <end position="178"/>
    </location>
</feature>
<feature type="transmembrane region" description="Helical" evidence="5">
    <location>
        <begin position="104"/>
        <end position="123"/>
    </location>
</feature>
<dbReference type="GO" id="GO:0016020">
    <property type="term" value="C:membrane"/>
    <property type="evidence" value="ECO:0007669"/>
    <property type="project" value="UniProtKB-SubCell"/>
</dbReference>
<protein>
    <submittedName>
        <fullName evidence="7">G_PROTEIN_RECEP_F1_2 domain-containing protein</fullName>
    </submittedName>
</protein>